<gene>
    <name evidence="1" type="ORF">QDS18_23705</name>
</gene>
<accession>A0AAP4A2T0</accession>
<protein>
    <submittedName>
        <fullName evidence="1">Transposase</fullName>
    </submittedName>
</protein>
<dbReference type="Proteomes" id="UP001229409">
    <property type="component" value="Unassembled WGS sequence"/>
</dbReference>
<dbReference type="AlphaFoldDB" id="A0AAP4A2T0"/>
<dbReference type="EMBL" id="JARVWT010000013">
    <property type="protein sequence ID" value="MDH2333879.1"/>
    <property type="molecule type" value="Genomic_DNA"/>
</dbReference>
<evidence type="ECO:0000313" key="1">
    <source>
        <dbReference type="EMBL" id="MDH2333879.1"/>
    </source>
</evidence>
<name>A0AAP4A2T0_PAEPO</name>
<sequence length="53" mass="6180">MPKQQRTFTAEFKKQIVQLYENAKPRADLVRGIWPHRIDSRLERTGGLSKNGL</sequence>
<comment type="caution">
    <text evidence="1">The sequence shown here is derived from an EMBL/GenBank/DDBJ whole genome shotgun (WGS) entry which is preliminary data.</text>
</comment>
<evidence type="ECO:0000313" key="2">
    <source>
        <dbReference type="Proteomes" id="UP001229409"/>
    </source>
</evidence>
<proteinExistence type="predicted"/>
<reference evidence="1" key="1">
    <citation type="submission" date="2023-04" db="EMBL/GenBank/DDBJ databases">
        <title>Uncovering the Secrets of Slow-Growing Bacteria in Tropical Savanna Soil through Cultivation and Genomic Analysis.</title>
        <authorList>
            <person name="Goncalves O.S."/>
            <person name="Santana M.F."/>
        </authorList>
    </citation>
    <scope>NUCLEOTIDE SEQUENCE</scope>
    <source>
        <strain evidence="1">ANTI</strain>
    </source>
</reference>
<organism evidence="1 2">
    <name type="scientific">Paenibacillus polymyxa</name>
    <name type="common">Bacillus polymyxa</name>
    <dbReference type="NCBI Taxonomy" id="1406"/>
    <lineage>
        <taxon>Bacteria</taxon>
        <taxon>Bacillati</taxon>
        <taxon>Bacillota</taxon>
        <taxon>Bacilli</taxon>
        <taxon>Bacillales</taxon>
        <taxon>Paenibacillaceae</taxon>
        <taxon>Paenibacillus</taxon>
    </lineage>
</organism>
<dbReference type="RefSeq" id="WP_143757854.1">
    <property type="nucleotide sequence ID" value="NZ_JARVWT010000013.1"/>
</dbReference>